<evidence type="ECO:0008006" key="3">
    <source>
        <dbReference type="Google" id="ProtNLM"/>
    </source>
</evidence>
<dbReference type="EMBL" id="BOMW01000072">
    <property type="protein sequence ID" value="GIF09024.1"/>
    <property type="molecule type" value="Genomic_DNA"/>
</dbReference>
<evidence type="ECO:0000313" key="1">
    <source>
        <dbReference type="EMBL" id="GIF09024.1"/>
    </source>
</evidence>
<evidence type="ECO:0000313" key="2">
    <source>
        <dbReference type="Proteomes" id="UP000629619"/>
    </source>
</evidence>
<comment type="caution">
    <text evidence="1">The sequence shown here is derived from an EMBL/GenBank/DDBJ whole genome shotgun (WGS) entry which is preliminary data.</text>
</comment>
<reference evidence="1" key="1">
    <citation type="submission" date="2021-01" db="EMBL/GenBank/DDBJ databases">
        <title>Whole genome shotgun sequence of Actinoplanes siamensis NBRC 109076.</title>
        <authorList>
            <person name="Komaki H."/>
            <person name="Tamura T."/>
        </authorList>
    </citation>
    <scope>NUCLEOTIDE SEQUENCE</scope>
    <source>
        <strain evidence="1">NBRC 109076</strain>
    </source>
</reference>
<dbReference type="Proteomes" id="UP000629619">
    <property type="component" value="Unassembled WGS sequence"/>
</dbReference>
<sequence length="129" mass="14672">MSDVSYGRIRGVRAVLKRLELDPDPSTLPGDPSAFAFLVRMIVGQPDTPAEEYFDLTVCSPEWLAKTCRELGGIYNPRHHLVVSVEDFDVRAVRAWLAARVREVEGDTWAEIGERVGRVGYWEFEDYRA</sequence>
<dbReference type="Pfam" id="PF15586">
    <property type="entry name" value="Imm8"/>
    <property type="match status" value="1"/>
</dbReference>
<organism evidence="1 2">
    <name type="scientific">Actinoplanes siamensis</name>
    <dbReference type="NCBI Taxonomy" id="1223317"/>
    <lineage>
        <taxon>Bacteria</taxon>
        <taxon>Bacillati</taxon>
        <taxon>Actinomycetota</taxon>
        <taxon>Actinomycetes</taxon>
        <taxon>Micromonosporales</taxon>
        <taxon>Micromonosporaceae</taxon>
        <taxon>Actinoplanes</taxon>
    </lineage>
</organism>
<accession>A0A919TNQ4</accession>
<gene>
    <name evidence="1" type="ORF">Asi03nite_65620</name>
</gene>
<keyword evidence="2" id="KW-1185">Reference proteome</keyword>
<name>A0A919TNQ4_9ACTN</name>
<protein>
    <recommendedName>
        <fullName evidence="3">Immunity protein 8 of polymorphic toxin system</fullName>
    </recommendedName>
</protein>
<proteinExistence type="predicted"/>
<dbReference type="InterPro" id="IPR028964">
    <property type="entry name" value="Imm8"/>
</dbReference>
<dbReference type="AlphaFoldDB" id="A0A919TNQ4"/>